<name>A0AAN8XL50_POLSC</name>
<accession>A0AAN8XL50</accession>
<proteinExistence type="predicted"/>
<dbReference type="AlphaFoldDB" id="A0AAN8XL50"/>
<organism evidence="2 3">
    <name type="scientific">Polyplax serrata</name>
    <name type="common">Common mouse louse</name>
    <dbReference type="NCBI Taxonomy" id="468196"/>
    <lineage>
        <taxon>Eukaryota</taxon>
        <taxon>Metazoa</taxon>
        <taxon>Ecdysozoa</taxon>
        <taxon>Arthropoda</taxon>
        <taxon>Hexapoda</taxon>
        <taxon>Insecta</taxon>
        <taxon>Pterygota</taxon>
        <taxon>Neoptera</taxon>
        <taxon>Paraneoptera</taxon>
        <taxon>Psocodea</taxon>
        <taxon>Troctomorpha</taxon>
        <taxon>Phthiraptera</taxon>
        <taxon>Anoplura</taxon>
        <taxon>Polyplacidae</taxon>
        <taxon>Polyplax</taxon>
    </lineage>
</organism>
<dbReference type="InterPro" id="IPR027831">
    <property type="entry name" value="DUF4485"/>
</dbReference>
<gene>
    <name evidence="2" type="ORF">RUM43_004425</name>
</gene>
<dbReference type="Proteomes" id="UP001372834">
    <property type="component" value="Unassembled WGS sequence"/>
</dbReference>
<feature type="domain" description="DUF4485" evidence="1">
    <location>
        <begin position="8"/>
        <end position="92"/>
    </location>
</feature>
<dbReference type="EMBL" id="JAWJWE010000002">
    <property type="protein sequence ID" value="KAK6642923.1"/>
    <property type="molecule type" value="Genomic_DNA"/>
</dbReference>
<protein>
    <recommendedName>
        <fullName evidence="1">DUF4485 domain-containing protein</fullName>
    </recommendedName>
</protein>
<comment type="caution">
    <text evidence="2">The sequence shown here is derived from an EMBL/GenBank/DDBJ whole genome shotgun (WGS) entry which is preliminary data.</text>
</comment>
<evidence type="ECO:0000259" key="1">
    <source>
        <dbReference type="Pfam" id="PF14846"/>
    </source>
</evidence>
<evidence type="ECO:0000313" key="2">
    <source>
        <dbReference type="EMBL" id="KAK6642923.1"/>
    </source>
</evidence>
<reference evidence="2 3" key="1">
    <citation type="submission" date="2023-10" db="EMBL/GenBank/DDBJ databases">
        <title>Genomes of two closely related lineages of the louse Polyplax serrata with different host specificities.</title>
        <authorList>
            <person name="Martinu J."/>
            <person name="Tarabai H."/>
            <person name="Stefka J."/>
            <person name="Hypsa V."/>
        </authorList>
    </citation>
    <scope>NUCLEOTIDE SEQUENCE [LARGE SCALE GENOMIC DNA]</scope>
    <source>
        <strain evidence="2">HR10_N</strain>
    </source>
</reference>
<evidence type="ECO:0000313" key="3">
    <source>
        <dbReference type="Proteomes" id="UP001372834"/>
    </source>
</evidence>
<dbReference type="Pfam" id="PF14846">
    <property type="entry name" value="DUF4485"/>
    <property type="match status" value="1"/>
</dbReference>
<sequence length="170" mass="19339">MDDELKKLNYDCNYNIYLITEMKDRNFSSQSDRNKIILWLKKLNQCPPKSEYSDIVLRNEFLYCLLTCAKNGELRPPFNEVPPTEPIGKLRHLLVLKVYAGDLRRPSTSNDGKSGINTDWVDDLQKADSNIPDIYRKSPDGGEFLSQQPIPKSGAFCYLAIVSKSTSGND</sequence>